<feature type="region of interest" description="Disordered" evidence="1">
    <location>
        <begin position="75"/>
        <end position="97"/>
    </location>
</feature>
<sequence>MVHPEPRAAAPEVEPVVEAEAPLPPPSPHQEGGEARAEGVGPQVGQGPAGIDLVALIQAIAEAFQAVVVGGQAVEQPQGEGTGLRLERLRSLGGEEF</sequence>
<evidence type="ECO:0000256" key="1">
    <source>
        <dbReference type="SAM" id="MobiDB-lite"/>
    </source>
</evidence>
<reference evidence="2" key="1">
    <citation type="submission" date="2023-05" db="EMBL/GenBank/DDBJ databases">
        <title>Genome and transcriptome analyses reveal genes involved in the formation of fine ridges on petal epidermal cells in Hibiscus trionum.</title>
        <authorList>
            <person name="Koshimizu S."/>
            <person name="Masuda S."/>
            <person name="Ishii T."/>
            <person name="Shirasu K."/>
            <person name="Hoshino A."/>
            <person name="Arita M."/>
        </authorList>
    </citation>
    <scope>NUCLEOTIDE SEQUENCE</scope>
    <source>
        <strain evidence="2">Hamamatsu line</strain>
    </source>
</reference>
<name>A0A9W7IXT8_HIBTR</name>
<evidence type="ECO:0000313" key="3">
    <source>
        <dbReference type="Proteomes" id="UP001165190"/>
    </source>
</evidence>
<dbReference type="Proteomes" id="UP001165190">
    <property type="component" value="Unassembled WGS sequence"/>
</dbReference>
<proteinExistence type="predicted"/>
<dbReference type="EMBL" id="BSYR01000038">
    <property type="protein sequence ID" value="GMJ03900.1"/>
    <property type="molecule type" value="Genomic_DNA"/>
</dbReference>
<protein>
    <submittedName>
        <fullName evidence="2">Uncharacterized protein</fullName>
    </submittedName>
</protein>
<evidence type="ECO:0000313" key="2">
    <source>
        <dbReference type="EMBL" id="GMJ03900.1"/>
    </source>
</evidence>
<feature type="region of interest" description="Disordered" evidence="1">
    <location>
        <begin position="1"/>
        <end position="45"/>
    </location>
</feature>
<comment type="caution">
    <text evidence="2">The sequence shown here is derived from an EMBL/GenBank/DDBJ whole genome shotgun (WGS) entry which is preliminary data.</text>
</comment>
<gene>
    <name evidence="2" type="ORF">HRI_004059200</name>
</gene>
<accession>A0A9W7IXT8</accession>
<keyword evidence="3" id="KW-1185">Reference proteome</keyword>
<feature type="compositionally biased region" description="Low complexity" evidence="1">
    <location>
        <begin position="7"/>
        <end position="21"/>
    </location>
</feature>
<organism evidence="2 3">
    <name type="scientific">Hibiscus trionum</name>
    <name type="common">Flower of an hour</name>
    <dbReference type="NCBI Taxonomy" id="183268"/>
    <lineage>
        <taxon>Eukaryota</taxon>
        <taxon>Viridiplantae</taxon>
        <taxon>Streptophyta</taxon>
        <taxon>Embryophyta</taxon>
        <taxon>Tracheophyta</taxon>
        <taxon>Spermatophyta</taxon>
        <taxon>Magnoliopsida</taxon>
        <taxon>eudicotyledons</taxon>
        <taxon>Gunneridae</taxon>
        <taxon>Pentapetalae</taxon>
        <taxon>rosids</taxon>
        <taxon>malvids</taxon>
        <taxon>Malvales</taxon>
        <taxon>Malvaceae</taxon>
        <taxon>Malvoideae</taxon>
        <taxon>Hibiscus</taxon>
    </lineage>
</organism>
<dbReference type="AlphaFoldDB" id="A0A9W7IXT8"/>